<sequence length="34" mass="4133">MQLKRSRKVLLGFLVGRFLFIVCRHDFYQMFLIG</sequence>
<name>A0A1B6NPC7_9ZZZZ</name>
<dbReference type="EMBL" id="AYSL01001911">
    <property type="protein sequence ID" value="KTF05245.1"/>
    <property type="molecule type" value="Genomic_DNA"/>
</dbReference>
<protein>
    <submittedName>
        <fullName evidence="1">Uncharacterized protein</fullName>
    </submittedName>
</protein>
<comment type="caution">
    <text evidence="1">The sequence shown here is derived from an EMBL/GenBank/DDBJ whole genome shotgun (WGS) entry which is preliminary data.</text>
</comment>
<proteinExistence type="predicted"/>
<dbReference type="AlphaFoldDB" id="A0A1B6NPC7"/>
<organism evidence="1">
    <name type="scientific">marine sediment metagenome</name>
    <dbReference type="NCBI Taxonomy" id="412755"/>
    <lineage>
        <taxon>unclassified sequences</taxon>
        <taxon>metagenomes</taxon>
        <taxon>ecological metagenomes</taxon>
    </lineage>
</organism>
<evidence type="ECO:0000313" key="1">
    <source>
        <dbReference type="EMBL" id="KTF05245.1"/>
    </source>
</evidence>
<accession>A0A1B6NPC7</accession>
<gene>
    <name evidence="1" type="ORF">MGSAQ_003257</name>
</gene>
<reference evidence="1" key="1">
    <citation type="submission" date="2013-11" db="EMBL/GenBank/DDBJ databases">
        <title>Microbial diversity, functional groups and degradation webs in Northern and Southern Mediterranean and Red Sea marine crude oil polluted sites.</title>
        <authorList>
            <person name="Daffonchio D."/>
            <person name="Mapelli F."/>
            <person name="Ferrer M."/>
            <person name="Richter M."/>
            <person name="Cherif A."/>
            <person name="Malkawi H.I."/>
            <person name="Yakimov M.M."/>
            <person name="Abdel-Fattah Y.R."/>
            <person name="Blaghen M."/>
            <person name="Golyshin P.N."/>
            <person name="Kalogerakis N."/>
            <person name="Boon N."/>
            <person name="Magagnini M."/>
            <person name="Fava F."/>
        </authorList>
    </citation>
    <scope>NUCLEOTIDE SEQUENCE</scope>
</reference>